<evidence type="ECO:0000256" key="5">
    <source>
        <dbReference type="ARBA" id="ARBA00023054"/>
    </source>
</evidence>
<evidence type="ECO:0000256" key="1">
    <source>
        <dbReference type="ARBA" id="ARBA00004123"/>
    </source>
</evidence>
<comment type="caution">
    <text evidence="9">The sequence shown here is derived from an EMBL/GenBank/DDBJ whole genome shotgun (WGS) entry which is preliminary data.</text>
</comment>
<evidence type="ECO:0000313" key="10">
    <source>
        <dbReference type="Proteomes" id="UP000813385"/>
    </source>
</evidence>
<dbReference type="AlphaFoldDB" id="A0A8K0TQB3"/>
<dbReference type="PANTHER" id="PTHR14401">
    <property type="entry name" value="CENTROMERE PROTEIN K"/>
    <property type="match status" value="1"/>
</dbReference>
<sequence length="328" mass="36719">MDHSSSAPTDARHALRVEQSLDELQTRIRQYEKELADLSRNGQDAHPALLSSKRAAFDVMRVAFEGVSQEAPFMPSPHSVLPALLALRRTHQTITESREYLASQQVSIDKAKRRLDEETASLADQQLLMPALEDRIKSLQEDLDNGMDLDPEQTARNRLTELQKQKKHYDRETARLFRHLNDFIEKHLAAQVAAEDLGGPIVGDRLGVDAEEIAAGFNAQGRPKKALAKQDDDKRQRRLEEVWGPAFAERAAEEVPDETAAAGHELRDLTEELLNTLMASAGDSSATYVTLPKETAAARFLVRSKVAQFHPKDASRLRLIDFGKELDD</sequence>
<accession>A0A8K0TQB3</accession>
<evidence type="ECO:0000256" key="3">
    <source>
        <dbReference type="ARBA" id="ARBA00005795"/>
    </source>
</evidence>
<dbReference type="GO" id="GO:0051382">
    <property type="term" value="P:kinetochore assembly"/>
    <property type="evidence" value="ECO:0007669"/>
    <property type="project" value="InterPro"/>
</dbReference>
<dbReference type="InterPro" id="IPR020993">
    <property type="entry name" value="Centromere_CenpK"/>
</dbReference>
<reference evidence="9" key="1">
    <citation type="journal article" date="2021" name="Nat. Commun.">
        <title>Genetic determinants of endophytism in the Arabidopsis root mycobiome.</title>
        <authorList>
            <person name="Mesny F."/>
            <person name="Miyauchi S."/>
            <person name="Thiergart T."/>
            <person name="Pickel B."/>
            <person name="Atanasova L."/>
            <person name="Karlsson M."/>
            <person name="Huettel B."/>
            <person name="Barry K.W."/>
            <person name="Haridas S."/>
            <person name="Chen C."/>
            <person name="Bauer D."/>
            <person name="Andreopoulos W."/>
            <person name="Pangilinan J."/>
            <person name="LaButti K."/>
            <person name="Riley R."/>
            <person name="Lipzen A."/>
            <person name="Clum A."/>
            <person name="Drula E."/>
            <person name="Henrissat B."/>
            <person name="Kohler A."/>
            <person name="Grigoriev I.V."/>
            <person name="Martin F.M."/>
            <person name="Hacquard S."/>
        </authorList>
    </citation>
    <scope>NUCLEOTIDE SEQUENCE</scope>
    <source>
        <strain evidence="9">MPI-CAGE-AT-0016</strain>
    </source>
</reference>
<evidence type="ECO:0000256" key="4">
    <source>
        <dbReference type="ARBA" id="ARBA00022454"/>
    </source>
</evidence>
<keyword evidence="4" id="KW-0158">Chromosome</keyword>
<protein>
    <submittedName>
        <fullName evidence="9">Uncharacterized protein</fullName>
    </submittedName>
</protein>
<organism evidence="9 10">
    <name type="scientific">Plectosphaerella cucumerina</name>
    <dbReference type="NCBI Taxonomy" id="40658"/>
    <lineage>
        <taxon>Eukaryota</taxon>
        <taxon>Fungi</taxon>
        <taxon>Dikarya</taxon>
        <taxon>Ascomycota</taxon>
        <taxon>Pezizomycotina</taxon>
        <taxon>Sordariomycetes</taxon>
        <taxon>Hypocreomycetidae</taxon>
        <taxon>Glomerellales</taxon>
        <taxon>Plectosphaerellaceae</taxon>
        <taxon>Plectosphaerella</taxon>
    </lineage>
</organism>
<proteinExistence type="inferred from homology"/>
<dbReference type="OrthoDB" id="9445768at2759"/>
<keyword evidence="10" id="KW-1185">Reference proteome</keyword>
<feature type="coiled-coil region" evidence="8">
    <location>
        <begin position="108"/>
        <end position="172"/>
    </location>
</feature>
<keyword evidence="6" id="KW-0539">Nucleus</keyword>
<dbReference type="GO" id="GO:0000775">
    <property type="term" value="C:chromosome, centromeric region"/>
    <property type="evidence" value="ECO:0007669"/>
    <property type="project" value="UniProtKB-SubCell"/>
</dbReference>
<evidence type="ECO:0000256" key="7">
    <source>
        <dbReference type="ARBA" id="ARBA00023328"/>
    </source>
</evidence>
<evidence type="ECO:0000256" key="6">
    <source>
        <dbReference type="ARBA" id="ARBA00023242"/>
    </source>
</evidence>
<dbReference type="GO" id="GO:0005634">
    <property type="term" value="C:nucleus"/>
    <property type="evidence" value="ECO:0007669"/>
    <property type="project" value="UniProtKB-SubCell"/>
</dbReference>
<dbReference type="EMBL" id="JAGPXD010000001">
    <property type="protein sequence ID" value="KAH7376524.1"/>
    <property type="molecule type" value="Genomic_DNA"/>
</dbReference>
<feature type="coiled-coil region" evidence="8">
    <location>
        <begin position="14"/>
        <end position="41"/>
    </location>
</feature>
<evidence type="ECO:0000313" key="9">
    <source>
        <dbReference type="EMBL" id="KAH7376524.1"/>
    </source>
</evidence>
<comment type="subcellular location">
    <subcellularLocation>
        <location evidence="2">Chromosome</location>
        <location evidence="2">Centromere</location>
    </subcellularLocation>
    <subcellularLocation>
        <location evidence="1">Nucleus</location>
    </subcellularLocation>
</comment>
<comment type="similarity">
    <text evidence="3">Belongs to the CENP-K/MCM22 family.</text>
</comment>
<dbReference type="Proteomes" id="UP000813385">
    <property type="component" value="Unassembled WGS sequence"/>
</dbReference>
<dbReference type="PANTHER" id="PTHR14401:SF6">
    <property type="entry name" value="CENTROMERE PROTEIN K"/>
    <property type="match status" value="1"/>
</dbReference>
<evidence type="ECO:0000256" key="2">
    <source>
        <dbReference type="ARBA" id="ARBA00004584"/>
    </source>
</evidence>
<name>A0A8K0TQB3_9PEZI</name>
<keyword evidence="5 8" id="KW-0175">Coiled coil</keyword>
<evidence type="ECO:0000256" key="8">
    <source>
        <dbReference type="SAM" id="Coils"/>
    </source>
</evidence>
<keyword evidence="7" id="KW-0137">Centromere</keyword>
<dbReference type="GO" id="GO:0000070">
    <property type="term" value="P:mitotic sister chromatid segregation"/>
    <property type="evidence" value="ECO:0007669"/>
    <property type="project" value="TreeGrafter"/>
</dbReference>
<gene>
    <name evidence="9" type="ORF">B0T11DRAFT_21968</name>
</gene>